<evidence type="ECO:0000256" key="1">
    <source>
        <dbReference type="SAM" id="MobiDB-lite"/>
    </source>
</evidence>
<reference evidence="2 3" key="1">
    <citation type="submission" date="2023-07" db="EMBL/GenBank/DDBJ databases">
        <title>Sorghum-associated microbial communities from plants grown in Nebraska, USA.</title>
        <authorList>
            <person name="Schachtman D."/>
        </authorList>
    </citation>
    <scope>NUCLEOTIDE SEQUENCE [LARGE SCALE GENOMIC DNA]</scope>
    <source>
        <strain evidence="2 3">BE332</strain>
    </source>
</reference>
<dbReference type="Proteomes" id="UP001239626">
    <property type="component" value="Unassembled WGS sequence"/>
</dbReference>
<dbReference type="Gene3D" id="3.90.550.10">
    <property type="entry name" value="Spore Coat Polysaccharide Biosynthesis Protein SpsA, Chain A"/>
    <property type="match status" value="1"/>
</dbReference>
<dbReference type="SUPFAM" id="SSF53448">
    <property type="entry name" value="Nucleotide-diphospho-sugar transferases"/>
    <property type="match status" value="1"/>
</dbReference>
<dbReference type="InterPro" id="IPR029044">
    <property type="entry name" value="Nucleotide-diphossugar_trans"/>
</dbReference>
<gene>
    <name evidence="2" type="ORF">J2X26_000276</name>
</gene>
<protein>
    <recommendedName>
        <fullName evidence="4">Glycosyl transferase family 2</fullName>
    </recommendedName>
</protein>
<name>A0ABU0E9Q0_9CELL</name>
<evidence type="ECO:0000313" key="3">
    <source>
        <dbReference type="Proteomes" id="UP001239626"/>
    </source>
</evidence>
<comment type="caution">
    <text evidence="2">The sequence shown here is derived from an EMBL/GenBank/DDBJ whole genome shotgun (WGS) entry which is preliminary data.</text>
</comment>
<sequence>MTGTQPRRTPVSIVCVFNDLDVRTTCLDASIHAGTPDAPQTEYLPVDNRDGAFASAGAALNDGARRARNDVVVFVHQDVYLHSLVALEEAAAALQDDPGTGLLGAVGITPSGSVAGVVRDRVVMIGEPSSSVPVDSVDEVLFLIERDRVLAEPLSEHPDLAWHAYAVEYGARVRSEGLHVGTHDVVLTHNSMTANLDRLAEAHQQVARLYPGLLPLRTTCGVVRATPDRSRWRTAWRRRHGVATWLRESRAAARLARADGLGIRDVVLGDIRLTVDDVLDVVGADRLDVVNLAPHRADAQPWSPASVTRRGRDVSVVVQTAADLAGSLREPGDGRALLVADVDETALRTLAPSLRDVPHLVGLAQDTGGWILVLSGSVADDVRAPWPTRRNAPFGLRPRPATAPGSSAGAPAELAR</sequence>
<feature type="compositionally biased region" description="Low complexity" evidence="1">
    <location>
        <begin position="397"/>
        <end position="416"/>
    </location>
</feature>
<keyword evidence="3" id="KW-1185">Reference proteome</keyword>
<dbReference type="EMBL" id="JAUSVB010000001">
    <property type="protein sequence ID" value="MDQ0371979.1"/>
    <property type="molecule type" value="Genomic_DNA"/>
</dbReference>
<dbReference type="RefSeq" id="WP_307489171.1">
    <property type="nucleotide sequence ID" value="NZ_JAUSVB010000001.1"/>
</dbReference>
<accession>A0ABU0E9Q0</accession>
<feature type="region of interest" description="Disordered" evidence="1">
    <location>
        <begin position="385"/>
        <end position="416"/>
    </location>
</feature>
<proteinExistence type="predicted"/>
<evidence type="ECO:0008006" key="4">
    <source>
        <dbReference type="Google" id="ProtNLM"/>
    </source>
</evidence>
<evidence type="ECO:0000313" key="2">
    <source>
        <dbReference type="EMBL" id="MDQ0371979.1"/>
    </source>
</evidence>
<organism evidence="2 3">
    <name type="scientific">Cellulomonas humilata</name>
    <dbReference type="NCBI Taxonomy" id="144055"/>
    <lineage>
        <taxon>Bacteria</taxon>
        <taxon>Bacillati</taxon>
        <taxon>Actinomycetota</taxon>
        <taxon>Actinomycetes</taxon>
        <taxon>Micrococcales</taxon>
        <taxon>Cellulomonadaceae</taxon>
        <taxon>Cellulomonas</taxon>
    </lineage>
</organism>